<gene>
    <name evidence="1" type="ORF">SAMN04488115_102271</name>
</gene>
<name>A0A1H5VG89_9HYPH</name>
<protein>
    <submittedName>
        <fullName evidence="1">Uncharacterized protein</fullName>
    </submittedName>
</protein>
<proteinExistence type="predicted"/>
<dbReference type="Proteomes" id="UP000236743">
    <property type="component" value="Unassembled WGS sequence"/>
</dbReference>
<dbReference type="AlphaFoldDB" id="A0A1H5VG89"/>
<reference evidence="1 2" key="1">
    <citation type="submission" date="2016-10" db="EMBL/GenBank/DDBJ databases">
        <authorList>
            <person name="de Groot N.N."/>
        </authorList>
    </citation>
    <scope>NUCLEOTIDE SEQUENCE [LARGE SCALE GENOMIC DNA]</scope>
    <source>
        <strain evidence="1 2">DSM 26656</strain>
    </source>
</reference>
<dbReference type="RefSeq" id="WP_103871517.1">
    <property type="nucleotide sequence ID" value="NZ_FNUY01000002.1"/>
</dbReference>
<keyword evidence="2" id="KW-1185">Reference proteome</keyword>
<dbReference type="EMBL" id="FNUY01000002">
    <property type="protein sequence ID" value="SEF85527.1"/>
    <property type="molecule type" value="Genomic_DNA"/>
</dbReference>
<sequence length="72" mass="8130">MRTKMEHGAQAGDADKPRFKIDTIDEYELATRRIAALESATRGEAEEQELDALLEAVKLWDAKHDDATGWKD</sequence>
<dbReference type="OrthoDB" id="8162636at2"/>
<evidence type="ECO:0000313" key="1">
    <source>
        <dbReference type="EMBL" id="SEF85527.1"/>
    </source>
</evidence>
<evidence type="ECO:0000313" key="2">
    <source>
        <dbReference type="Proteomes" id="UP000236743"/>
    </source>
</evidence>
<organism evidence="1 2">
    <name type="scientific">Bosea lathyri</name>
    <dbReference type="NCBI Taxonomy" id="1036778"/>
    <lineage>
        <taxon>Bacteria</taxon>
        <taxon>Pseudomonadati</taxon>
        <taxon>Pseudomonadota</taxon>
        <taxon>Alphaproteobacteria</taxon>
        <taxon>Hyphomicrobiales</taxon>
        <taxon>Boseaceae</taxon>
        <taxon>Bosea</taxon>
    </lineage>
</organism>
<accession>A0A1H5VG89</accession>